<evidence type="ECO:0000256" key="1">
    <source>
        <dbReference type="ARBA" id="ARBA00022490"/>
    </source>
</evidence>
<dbReference type="EC" id="3.5.1.44" evidence="5"/>
<evidence type="ECO:0000256" key="4">
    <source>
        <dbReference type="ARBA" id="ARBA00048267"/>
    </source>
</evidence>
<dbReference type="PROSITE" id="PS50110">
    <property type="entry name" value="RESPONSE_REGULATORY"/>
    <property type="match status" value="1"/>
</dbReference>
<dbReference type="SUPFAM" id="SSF52738">
    <property type="entry name" value="Methylesterase CheB, C-terminal domain"/>
    <property type="match status" value="1"/>
</dbReference>
<evidence type="ECO:0000259" key="8">
    <source>
        <dbReference type="PROSITE" id="PS50110"/>
    </source>
</evidence>
<dbReference type="Pfam" id="PF00072">
    <property type="entry name" value="Response_reg"/>
    <property type="match status" value="1"/>
</dbReference>
<evidence type="ECO:0000313" key="10">
    <source>
        <dbReference type="EMBL" id="AIT06355.1"/>
    </source>
</evidence>
<organism evidence="10 11">
    <name type="scientific">Sphingomonas taxi</name>
    <dbReference type="NCBI Taxonomy" id="1549858"/>
    <lineage>
        <taxon>Bacteria</taxon>
        <taxon>Pseudomonadati</taxon>
        <taxon>Pseudomonadota</taxon>
        <taxon>Alphaproteobacteria</taxon>
        <taxon>Sphingomonadales</taxon>
        <taxon>Sphingomonadaceae</taxon>
        <taxon>Sphingomonas</taxon>
    </lineage>
</organism>
<dbReference type="PROSITE" id="PS50122">
    <property type="entry name" value="CHEB"/>
    <property type="match status" value="1"/>
</dbReference>
<comment type="function">
    <text evidence="5">Involved in chemotaxis. Part of a chemotaxis signal transduction system that modulates chemotaxis in response to various stimuli. Catalyzes the demethylation of specific methylglutamate residues introduced into the chemoreceptors (methyl-accepting chemotaxis proteins or MCP) by CheR. Also mediates the irreversible deamidation of specific glutamine residues to glutamic acid.</text>
</comment>
<dbReference type="RefSeq" id="WP_038661694.1">
    <property type="nucleotide sequence ID" value="NZ_CP009571.1"/>
</dbReference>
<dbReference type="GO" id="GO:0050568">
    <property type="term" value="F:protein-glutamine glutaminase activity"/>
    <property type="evidence" value="ECO:0007669"/>
    <property type="project" value="UniProtKB-UniRule"/>
</dbReference>
<dbReference type="GO" id="GO:0006935">
    <property type="term" value="P:chemotaxis"/>
    <property type="evidence" value="ECO:0007669"/>
    <property type="project" value="UniProtKB-UniRule"/>
</dbReference>
<dbReference type="EMBL" id="CP009571">
    <property type="protein sequence ID" value="AIT06355.1"/>
    <property type="molecule type" value="Genomic_DNA"/>
</dbReference>
<dbReference type="EC" id="3.1.1.61" evidence="5"/>
<name>A0A097EFK9_9SPHN</name>
<dbReference type="SUPFAM" id="SSF52172">
    <property type="entry name" value="CheY-like"/>
    <property type="match status" value="1"/>
</dbReference>
<evidence type="ECO:0000313" key="11">
    <source>
        <dbReference type="Proteomes" id="UP000033200"/>
    </source>
</evidence>
<reference evidence="10 11" key="1">
    <citation type="submission" date="2014-09" db="EMBL/GenBank/DDBJ databases">
        <title>Using Illumina technology Improving SMRT sequencing Genome Assembly by RASTools.</title>
        <authorList>
            <person name="Zhou Y."/>
            <person name="Ma T."/>
            <person name="Liu T."/>
        </authorList>
    </citation>
    <scope>NUCLEOTIDE SEQUENCE [LARGE SCALE GENOMIC DNA]</scope>
    <source>
        <strain evidence="10 11">ATCC 55669</strain>
    </source>
</reference>
<proteinExistence type="inferred from homology"/>
<keyword evidence="5 7" id="KW-0597">Phosphoprotein</keyword>
<dbReference type="InterPro" id="IPR001789">
    <property type="entry name" value="Sig_transdc_resp-reg_receiver"/>
</dbReference>
<comment type="similarity">
    <text evidence="5">Belongs to the CheB family.</text>
</comment>
<comment type="catalytic activity">
    <reaction evidence="4 5">
        <text>[protein]-L-glutamate 5-O-methyl ester + H2O = L-glutamyl-[protein] + methanol + H(+)</text>
        <dbReference type="Rhea" id="RHEA:23236"/>
        <dbReference type="Rhea" id="RHEA-COMP:10208"/>
        <dbReference type="Rhea" id="RHEA-COMP:10311"/>
        <dbReference type="ChEBI" id="CHEBI:15377"/>
        <dbReference type="ChEBI" id="CHEBI:15378"/>
        <dbReference type="ChEBI" id="CHEBI:17790"/>
        <dbReference type="ChEBI" id="CHEBI:29973"/>
        <dbReference type="ChEBI" id="CHEBI:82795"/>
        <dbReference type="EC" id="3.1.1.61"/>
    </reaction>
</comment>
<keyword evidence="1 5" id="KW-0963">Cytoplasm</keyword>
<comment type="catalytic activity">
    <reaction evidence="5">
        <text>L-glutaminyl-[protein] + H2O = L-glutamyl-[protein] + NH4(+)</text>
        <dbReference type="Rhea" id="RHEA:16441"/>
        <dbReference type="Rhea" id="RHEA-COMP:10207"/>
        <dbReference type="Rhea" id="RHEA-COMP:10208"/>
        <dbReference type="ChEBI" id="CHEBI:15377"/>
        <dbReference type="ChEBI" id="CHEBI:28938"/>
        <dbReference type="ChEBI" id="CHEBI:29973"/>
        <dbReference type="ChEBI" id="CHEBI:30011"/>
        <dbReference type="EC" id="3.5.1.44"/>
    </reaction>
</comment>
<dbReference type="NCBIfam" id="NF001965">
    <property type="entry name" value="PRK00742.1"/>
    <property type="match status" value="1"/>
</dbReference>
<comment type="subcellular location">
    <subcellularLocation>
        <location evidence="5">Cytoplasm</location>
    </subcellularLocation>
</comment>
<dbReference type="HAMAP" id="MF_00099">
    <property type="entry name" value="CheB_chemtxs"/>
    <property type="match status" value="1"/>
</dbReference>
<sequence length="357" mass="37432">MTRVLVVDDSALMRRHLAQLLQQQPGFEVRTARNGAEALELVEAFDPQVVTLDVNMPEMDGITCLSRIMVGSPRAVIMVSSITAAGAETTLQALSLGALDFVQKPGGTISLSLDEIAAQLVAKVKVAAGARVRGRAGVVKPPPSAPAPPPARMMKDGTTEPGLVILGVSTGGPSVLETILPALPATLPWPVLVAQHMPSSFTGVFARRLDALCAIPVQEVRAPTPLLGGNVYIARGDADMIVARRGGVLTAMSVPASEQHAWHPSVTRLVESAAEHVPADRLIGVQLTGMGDDGAEAMARCHRRGMRTIAQDADSSAVFGMPYELIRRAGANLVLASDAIAGQIAIWLASNRRAHAS</sequence>
<dbReference type="GO" id="GO:0005737">
    <property type="term" value="C:cytoplasm"/>
    <property type="evidence" value="ECO:0007669"/>
    <property type="project" value="UniProtKB-SubCell"/>
</dbReference>
<feature type="domain" description="Response regulatory" evidence="8">
    <location>
        <begin position="3"/>
        <end position="119"/>
    </location>
</feature>
<feature type="modified residue" description="4-aspartylphosphate" evidence="5 7">
    <location>
        <position position="53"/>
    </location>
</feature>
<dbReference type="PANTHER" id="PTHR42872">
    <property type="entry name" value="PROTEIN-GLUTAMATE METHYLESTERASE/PROTEIN-GLUTAMINE GLUTAMINASE"/>
    <property type="match status" value="1"/>
</dbReference>
<dbReference type="Pfam" id="PF01339">
    <property type="entry name" value="CheB_methylest"/>
    <property type="match status" value="1"/>
</dbReference>
<dbReference type="PANTHER" id="PTHR42872:SF6">
    <property type="entry name" value="PROTEIN-GLUTAMATE METHYLESTERASE_PROTEIN-GLUTAMINE GLUTAMINASE"/>
    <property type="match status" value="1"/>
</dbReference>
<feature type="active site" evidence="5 6">
    <location>
        <position position="169"/>
    </location>
</feature>
<dbReference type="GO" id="GO:0008984">
    <property type="term" value="F:protein-glutamate methylesterase activity"/>
    <property type="evidence" value="ECO:0007669"/>
    <property type="project" value="UniProtKB-UniRule"/>
</dbReference>
<accession>A0A097EFK9</accession>
<keyword evidence="3 5" id="KW-0378">Hydrolase</keyword>
<dbReference type="InterPro" id="IPR008248">
    <property type="entry name" value="CheB-like"/>
</dbReference>
<dbReference type="eggNOG" id="COG2201">
    <property type="taxonomic scope" value="Bacteria"/>
</dbReference>
<dbReference type="GO" id="GO:0000156">
    <property type="term" value="F:phosphorelay response regulator activity"/>
    <property type="evidence" value="ECO:0007669"/>
    <property type="project" value="InterPro"/>
</dbReference>
<feature type="active site" evidence="5 6">
    <location>
        <position position="293"/>
    </location>
</feature>
<evidence type="ECO:0000256" key="3">
    <source>
        <dbReference type="ARBA" id="ARBA00022801"/>
    </source>
</evidence>
<dbReference type="CDD" id="cd16432">
    <property type="entry name" value="CheB_Rec"/>
    <property type="match status" value="1"/>
</dbReference>
<dbReference type="STRING" id="1549858.MC45_08170"/>
<gene>
    <name evidence="5" type="primary">cheB</name>
    <name evidence="10" type="ORF">MC45_08170</name>
</gene>
<evidence type="ECO:0000256" key="7">
    <source>
        <dbReference type="PROSITE-ProRule" id="PRU00169"/>
    </source>
</evidence>
<dbReference type="Proteomes" id="UP000033200">
    <property type="component" value="Chromosome"/>
</dbReference>
<keyword evidence="11" id="KW-1185">Reference proteome</keyword>
<evidence type="ECO:0000256" key="5">
    <source>
        <dbReference type="HAMAP-Rule" id="MF_00099"/>
    </source>
</evidence>
<dbReference type="InterPro" id="IPR011006">
    <property type="entry name" value="CheY-like_superfamily"/>
</dbReference>
<protein>
    <recommendedName>
        <fullName evidence="5">Protein-glutamate methylesterase/protein-glutamine glutaminase</fullName>
        <ecNumber evidence="5">3.1.1.61</ecNumber>
        <ecNumber evidence="5">3.5.1.44</ecNumber>
    </recommendedName>
</protein>
<dbReference type="Gene3D" id="3.40.50.2300">
    <property type="match status" value="1"/>
</dbReference>
<comment type="PTM">
    <text evidence="5">Phosphorylated by CheA. Phosphorylation of the N-terminal regulatory domain activates the methylesterase activity.</text>
</comment>
<feature type="domain" description="CheB-type methylesterase" evidence="9">
    <location>
        <begin position="157"/>
        <end position="351"/>
    </location>
</feature>
<dbReference type="CDD" id="cd17541">
    <property type="entry name" value="REC_CheB-like"/>
    <property type="match status" value="1"/>
</dbReference>
<evidence type="ECO:0000256" key="6">
    <source>
        <dbReference type="PROSITE-ProRule" id="PRU00050"/>
    </source>
</evidence>
<dbReference type="AlphaFoldDB" id="A0A097EFK9"/>
<evidence type="ECO:0000259" key="9">
    <source>
        <dbReference type="PROSITE" id="PS50122"/>
    </source>
</evidence>
<dbReference type="InterPro" id="IPR035909">
    <property type="entry name" value="CheB_C"/>
</dbReference>
<dbReference type="PIRSF" id="PIRSF000876">
    <property type="entry name" value="RR_chemtxs_CheB"/>
    <property type="match status" value="1"/>
</dbReference>
<comment type="domain">
    <text evidence="5">Contains a C-terminal catalytic domain, and an N-terminal region which modulates catalytic activity.</text>
</comment>
<dbReference type="Gene3D" id="3.40.50.180">
    <property type="entry name" value="Methylesterase CheB, C-terminal domain"/>
    <property type="match status" value="1"/>
</dbReference>
<dbReference type="HOGENOM" id="CLU_000445_51_0_5"/>
<evidence type="ECO:0000256" key="2">
    <source>
        <dbReference type="ARBA" id="ARBA00022500"/>
    </source>
</evidence>
<feature type="active site" evidence="5 6">
    <location>
        <position position="196"/>
    </location>
</feature>
<dbReference type="SMART" id="SM00448">
    <property type="entry name" value="REC"/>
    <property type="match status" value="1"/>
</dbReference>
<dbReference type="InterPro" id="IPR000673">
    <property type="entry name" value="Sig_transdc_resp-reg_Me-estase"/>
</dbReference>
<keyword evidence="2 5" id="KW-0145">Chemotaxis</keyword>
<dbReference type="KEGG" id="stax:MC45_08170"/>